<evidence type="ECO:0000256" key="8">
    <source>
        <dbReference type="ARBA" id="ARBA00023180"/>
    </source>
</evidence>
<evidence type="ECO:0000259" key="12">
    <source>
        <dbReference type="PROSITE" id="PS52035"/>
    </source>
</evidence>
<evidence type="ECO:0000313" key="13">
    <source>
        <dbReference type="EMBL" id="OXA52603.1"/>
    </source>
</evidence>
<comment type="similarity">
    <text evidence="2 9">Belongs to the peptidase M14 family.</text>
</comment>
<evidence type="ECO:0000256" key="6">
    <source>
        <dbReference type="ARBA" id="ARBA00022801"/>
    </source>
</evidence>
<keyword evidence="6" id="KW-0378">Hydrolase</keyword>
<feature type="domain" description="Peptidase M14" evidence="12">
    <location>
        <begin position="40"/>
        <end position="346"/>
    </location>
</feature>
<dbReference type="InterPro" id="IPR057246">
    <property type="entry name" value="CARBOXYPEPT_ZN_1"/>
</dbReference>
<gene>
    <name evidence="13" type="ORF">Fcan01_12270</name>
</gene>
<dbReference type="PANTHER" id="PTHR11532">
    <property type="entry name" value="PROTEASE M14 CARBOXYPEPTIDASE"/>
    <property type="match status" value="1"/>
</dbReference>
<dbReference type="GO" id="GO:0005615">
    <property type="term" value="C:extracellular space"/>
    <property type="evidence" value="ECO:0007669"/>
    <property type="project" value="TreeGrafter"/>
</dbReference>
<dbReference type="CDD" id="cd03868">
    <property type="entry name" value="M14_CPD_I"/>
    <property type="match status" value="1"/>
</dbReference>
<evidence type="ECO:0000256" key="4">
    <source>
        <dbReference type="ARBA" id="ARBA00022670"/>
    </source>
</evidence>
<keyword evidence="5" id="KW-0479">Metal-binding</keyword>
<keyword evidence="14" id="KW-1185">Reference proteome</keyword>
<feature type="active site" description="Proton donor/acceptor" evidence="9">
    <location>
        <position position="727"/>
    </location>
</feature>
<reference evidence="13 14" key="1">
    <citation type="submission" date="2015-12" db="EMBL/GenBank/DDBJ databases">
        <title>The genome of Folsomia candida.</title>
        <authorList>
            <person name="Faddeeva A."/>
            <person name="Derks M.F."/>
            <person name="Anvar Y."/>
            <person name="Smit S."/>
            <person name="Van Straalen N."/>
            <person name="Roelofs D."/>
        </authorList>
    </citation>
    <scope>NUCLEOTIDE SEQUENCE [LARGE SCALE GENOMIC DNA]</scope>
    <source>
        <strain evidence="13 14">VU population</strain>
        <tissue evidence="13">Whole body</tissue>
    </source>
</reference>
<dbReference type="Gene3D" id="3.40.630.10">
    <property type="entry name" value="Zn peptidases"/>
    <property type="match status" value="2"/>
</dbReference>
<accession>A0A226E4T8</accession>
<dbReference type="OrthoDB" id="10249045at2759"/>
<keyword evidence="11" id="KW-0732">Signal</keyword>
<evidence type="ECO:0000256" key="1">
    <source>
        <dbReference type="ARBA" id="ARBA00001947"/>
    </source>
</evidence>
<dbReference type="PROSITE" id="PS00133">
    <property type="entry name" value="CARBOXYPEPT_ZN_2"/>
    <property type="match status" value="2"/>
</dbReference>
<dbReference type="PRINTS" id="PR00765">
    <property type="entry name" value="CRBOXYPTASEA"/>
</dbReference>
<proteinExistence type="inferred from homology"/>
<dbReference type="GO" id="GO:0004181">
    <property type="term" value="F:metallocarboxypeptidase activity"/>
    <property type="evidence" value="ECO:0007669"/>
    <property type="project" value="InterPro"/>
</dbReference>
<keyword evidence="7" id="KW-0862">Zinc</keyword>
<evidence type="ECO:0000256" key="5">
    <source>
        <dbReference type="ARBA" id="ARBA00022723"/>
    </source>
</evidence>
<dbReference type="SUPFAM" id="SSF49464">
    <property type="entry name" value="Carboxypeptidase regulatory domain-like"/>
    <property type="match status" value="4"/>
</dbReference>
<dbReference type="InterPro" id="IPR000834">
    <property type="entry name" value="Peptidase_M14"/>
</dbReference>
<keyword evidence="8" id="KW-0325">Glycoprotein</keyword>
<evidence type="ECO:0000256" key="2">
    <source>
        <dbReference type="ARBA" id="ARBA00005988"/>
    </source>
</evidence>
<dbReference type="Pfam" id="PF00246">
    <property type="entry name" value="Peptidase_M14"/>
    <property type="match status" value="2"/>
</dbReference>
<evidence type="ECO:0000313" key="14">
    <source>
        <dbReference type="Proteomes" id="UP000198287"/>
    </source>
</evidence>
<evidence type="ECO:0000256" key="11">
    <source>
        <dbReference type="SAM" id="SignalP"/>
    </source>
</evidence>
<evidence type="ECO:0000256" key="3">
    <source>
        <dbReference type="ARBA" id="ARBA00022645"/>
    </source>
</evidence>
<dbReference type="Gene3D" id="2.60.40.1120">
    <property type="entry name" value="Carboxypeptidase-like, regulatory domain"/>
    <property type="match status" value="4"/>
</dbReference>
<dbReference type="FunFam" id="3.40.630.10:FF:000020">
    <property type="entry name" value="Carboxypeptidase D"/>
    <property type="match status" value="1"/>
</dbReference>
<dbReference type="CDD" id="cd03858">
    <property type="entry name" value="M14_CP_N-E_like"/>
    <property type="match status" value="1"/>
</dbReference>
<dbReference type="InterPro" id="IPR050753">
    <property type="entry name" value="Peptidase_M14_domain"/>
</dbReference>
<feature type="signal peptide" evidence="11">
    <location>
        <begin position="1"/>
        <end position="23"/>
    </location>
</feature>
<evidence type="ECO:0000256" key="7">
    <source>
        <dbReference type="ARBA" id="ARBA00022833"/>
    </source>
</evidence>
<dbReference type="GO" id="GO:0008270">
    <property type="term" value="F:zinc ion binding"/>
    <property type="evidence" value="ECO:0007669"/>
    <property type="project" value="InterPro"/>
</dbReference>
<dbReference type="PROSITE" id="PS52035">
    <property type="entry name" value="PEPTIDASE_M14"/>
    <property type="match status" value="2"/>
</dbReference>
<keyword evidence="10" id="KW-0812">Transmembrane</keyword>
<sequence>MKLYSVLCTFVVAFIIIGEKSWAENLDAKLSQWWKTVSTRYPKYDETTTLIKEMEKAFPDLVHIYTVGKSVLGKEMWVIHMGTNITGDRPLLRPPMKIVANMHGDETVGRALTLMMSVDLLRKYEDEDSRVVKLLNTTDIHLMPSVNPDGYEAAKEGACSPDPDATGRQNANRIDLNRNFPDQFEVGGLDDSALIANRQPETLNIMTWIVSNPFVVSLNLHGGSVVASYPYDSVPKSVENNRHYSGNDVPSLSPDNDVFVSLAHLYADNHKTMKGYEKCGDRFEDGITNGANWYNVRGGMQDFNYVHSNCFEITIELSCCKFPKSSTLLDEWANNNESLYKFIEVAHTGIKGLVRDSKNNPIGAAEIIVKGIGYNVRTTKQGEYWRLLTPGKYRVGVKALEYEPSDFVDVTVVLNQEAPVLDFILQPSTKKHSGVNTSSSASDIYHTFNPEFKHHNYAELEAFMKRMSQQYPHISRLYSIGKSVQQRELYVMEITDNPGHHELGEPEFKYVGNMHGNEVIGREMLITLIQYLLEAYGQDTNITRLVDTTRIHIMPSMNPDGYEVSTEGDVKGDIGRGNANKVDLNRNFPDQYDEYLDNLSDSDESKKDRENLVLEPETKAVMKWVKEYPFVLSANLHGGSLVVNYPFDDNKDMESKESPSPDNEVFRELALSYSKSHKSMWKGVPCPKLYPDKFTDGITNGASWYIVQGGMQDWNYLHSNCLEVTLELGCVKFPMANKIAGYWDDNKVSLVNFIEQVHTGVNGFVMDENNNMLGGAKISVENLKHSITSADGGDFWRLLSAGTYNITIEFTGYENLTRTVTVNKGIGTPLNFTLKALRAKEWSQKADYGINENIATDLFTDISSSNLQGFSVDNFDILDHQEIGDMHVLTMTDQIGSPDDLKIHISLVGGIVGPAGNELLARIARHLTMAYRQSDNRIVNILKKSVIHFVLLPDSSALSSSNNCVVDDTTVADYISKTLLNLAEYVKSMNNDVILSLTSGGKSLSFPKDEKCIYMSINELFQKSTSRDPCASVNISSTADLVKDGMLKLNIVPLSLFCCDVPAINDVTEAYIKHLDHFIDLLDLSSQGISGNVVDNSGQPLRNAQLSVVSGHGHYEQGKISKNSGRFVQMMSEGYHKINVSLRGYDTEMRTVYVPKGSLKNVKIVLSKSSYNIDDNKAGSSSPLSSFLNGGQDYFYYPRKEFQSIKQLHPRNFDVNSFEGSGEALVLRIGGEMWRKVGVVFDGFAVAPSSLLEWIRNFISEQKGSSESKTQLNIFLKDGNVTKGGLGLAKIEKWAVFNRFPVVFDIICTENYDSSLLNYAKTLSIKDREIYNFMDKSLREAIEAVNNEISYDNCETKENVGISRSYGEFYNRTHSLIFPVPVKCCYGSNRGDDFALSLLSFFQSLVTQGIHGYVTSALHEPIPNAKLYFGGNDTYTFSDLLGHFEKPLPPGDYNVEVHAEGYFNTEKSVTVSTVKFTNVLLPLQKNDAVWGLPRVAFVTLLASFLIGVLVIGSMCFVACRRNQTRVNGFGFFQGNNKLIFDDEDEQLFSINKGRIIEKKFKIDSDDSDDEDSENLLNVGMRQWTRT</sequence>
<keyword evidence="3 13" id="KW-0121">Carboxypeptidase</keyword>
<feature type="chain" id="PRO_5013076099" evidence="11">
    <location>
        <begin position="24"/>
        <end position="1586"/>
    </location>
</feature>
<comment type="caution">
    <text evidence="13">The sequence shown here is derived from an EMBL/GenBank/DDBJ whole genome shotgun (WGS) entry which is preliminary data.</text>
</comment>
<dbReference type="SUPFAM" id="SSF53187">
    <property type="entry name" value="Zn-dependent exopeptidases"/>
    <property type="match status" value="2"/>
</dbReference>
<dbReference type="PANTHER" id="PTHR11532:SF73">
    <property type="entry name" value="CARBOXYPEPTIDASE D"/>
    <property type="match status" value="1"/>
</dbReference>
<dbReference type="STRING" id="158441.A0A226E4T8"/>
<dbReference type="Pfam" id="PF13620">
    <property type="entry name" value="CarboxypepD_reg"/>
    <property type="match status" value="4"/>
</dbReference>
<name>A0A226E4T8_FOLCA</name>
<dbReference type="CDD" id="cd11308">
    <property type="entry name" value="Peptidase_M14NE-CP-C_like"/>
    <property type="match status" value="2"/>
</dbReference>
<dbReference type="Proteomes" id="UP000198287">
    <property type="component" value="Unassembled WGS sequence"/>
</dbReference>
<dbReference type="SMART" id="SM00631">
    <property type="entry name" value="Zn_pept"/>
    <property type="match status" value="2"/>
</dbReference>
<dbReference type="InterPro" id="IPR057247">
    <property type="entry name" value="CARBOXYPEPT_ZN_2"/>
</dbReference>
<feature type="transmembrane region" description="Helical" evidence="10">
    <location>
        <begin position="1495"/>
        <end position="1519"/>
    </location>
</feature>
<evidence type="ECO:0000256" key="10">
    <source>
        <dbReference type="SAM" id="Phobius"/>
    </source>
</evidence>
<dbReference type="PROSITE" id="PS00132">
    <property type="entry name" value="CARBOXYPEPT_ZN_1"/>
    <property type="match status" value="2"/>
</dbReference>
<organism evidence="13 14">
    <name type="scientific">Folsomia candida</name>
    <name type="common">Springtail</name>
    <dbReference type="NCBI Taxonomy" id="158441"/>
    <lineage>
        <taxon>Eukaryota</taxon>
        <taxon>Metazoa</taxon>
        <taxon>Ecdysozoa</taxon>
        <taxon>Arthropoda</taxon>
        <taxon>Hexapoda</taxon>
        <taxon>Collembola</taxon>
        <taxon>Entomobryomorpha</taxon>
        <taxon>Isotomoidea</taxon>
        <taxon>Isotomidae</taxon>
        <taxon>Proisotominae</taxon>
        <taxon>Folsomia</taxon>
    </lineage>
</organism>
<feature type="active site" description="Proton donor/acceptor" evidence="9">
    <location>
        <position position="316"/>
    </location>
</feature>
<dbReference type="InterPro" id="IPR008969">
    <property type="entry name" value="CarboxyPept-like_regulatory"/>
</dbReference>
<keyword evidence="4" id="KW-0645">Protease</keyword>
<protein>
    <submittedName>
        <fullName evidence="13">Carboxypeptidase D</fullName>
    </submittedName>
</protein>
<comment type="cofactor">
    <cofactor evidence="1">
        <name>Zn(2+)</name>
        <dbReference type="ChEBI" id="CHEBI:29105"/>
    </cofactor>
</comment>
<dbReference type="EMBL" id="LNIX01000006">
    <property type="protein sequence ID" value="OXA52603.1"/>
    <property type="molecule type" value="Genomic_DNA"/>
</dbReference>
<keyword evidence="10" id="KW-1133">Transmembrane helix</keyword>
<keyword evidence="10" id="KW-0472">Membrane</keyword>
<evidence type="ECO:0000256" key="9">
    <source>
        <dbReference type="PROSITE-ProRule" id="PRU01379"/>
    </source>
</evidence>
<dbReference type="GO" id="GO:0006518">
    <property type="term" value="P:peptide metabolic process"/>
    <property type="evidence" value="ECO:0007669"/>
    <property type="project" value="TreeGrafter"/>
</dbReference>
<feature type="domain" description="Peptidase M14" evidence="12">
    <location>
        <begin position="453"/>
        <end position="757"/>
    </location>
</feature>
<dbReference type="GO" id="GO:0016485">
    <property type="term" value="P:protein processing"/>
    <property type="evidence" value="ECO:0007669"/>
    <property type="project" value="TreeGrafter"/>
</dbReference>